<evidence type="ECO:0000313" key="6">
    <source>
        <dbReference type="WBParaSite" id="ACRNAN_scaffold1634.g16135.t1"/>
    </source>
</evidence>
<dbReference type="WBParaSite" id="ACRNAN_scaffold1634.g16135.t1">
    <property type="protein sequence ID" value="ACRNAN_scaffold1634.g16135.t1"/>
    <property type="gene ID" value="ACRNAN_scaffold1634.g16135"/>
</dbReference>
<keyword evidence="2 4" id="KW-0732">Signal</keyword>
<evidence type="ECO:0000256" key="3">
    <source>
        <dbReference type="SAM" id="MobiDB-lite"/>
    </source>
</evidence>
<keyword evidence="5" id="KW-1185">Reference proteome</keyword>
<dbReference type="InterPro" id="IPR036438">
    <property type="entry name" value="Insulin-like_sf"/>
</dbReference>
<comment type="similarity">
    <text evidence="1">Belongs to the insulin family.</text>
</comment>
<evidence type="ECO:0000256" key="2">
    <source>
        <dbReference type="ARBA" id="ARBA00022729"/>
    </source>
</evidence>
<reference evidence="6" key="1">
    <citation type="submission" date="2022-11" db="UniProtKB">
        <authorList>
            <consortium name="WormBaseParasite"/>
        </authorList>
    </citation>
    <scope>IDENTIFICATION</scope>
</reference>
<protein>
    <submittedName>
        <fullName evidence="6">Insulin-like domain-containing protein</fullName>
    </submittedName>
</protein>
<evidence type="ECO:0000313" key="5">
    <source>
        <dbReference type="Proteomes" id="UP000887540"/>
    </source>
</evidence>
<dbReference type="Proteomes" id="UP000887540">
    <property type="component" value="Unplaced"/>
</dbReference>
<evidence type="ECO:0000256" key="4">
    <source>
        <dbReference type="SAM" id="SignalP"/>
    </source>
</evidence>
<evidence type="ECO:0000256" key="1">
    <source>
        <dbReference type="ARBA" id="ARBA00009034"/>
    </source>
</evidence>
<feature type="signal peptide" evidence="4">
    <location>
        <begin position="1"/>
        <end position="24"/>
    </location>
</feature>
<name>A0A914CYI6_9BILA</name>
<dbReference type="SUPFAM" id="SSF56994">
    <property type="entry name" value="Insulin-like"/>
    <property type="match status" value="1"/>
</dbReference>
<dbReference type="InterPro" id="IPR022353">
    <property type="entry name" value="Insulin_CS"/>
</dbReference>
<dbReference type="PROSITE" id="PS00262">
    <property type="entry name" value="INSULIN"/>
    <property type="match status" value="1"/>
</dbReference>
<organism evidence="5 6">
    <name type="scientific">Acrobeloides nanus</name>
    <dbReference type="NCBI Taxonomy" id="290746"/>
    <lineage>
        <taxon>Eukaryota</taxon>
        <taxon>Metazoa</taxon>
        <taxon>Ecdysozoa</taxon>
        <taxon>Nematoda</taxon>
        <taxon>Chromadorea</taxon>
        <taxon>Rhabditida</taxon>
        <taxon>Tylenchina</taxon>
        <taxon>Cephalobomorpha</taxon>
        <taxon>Cephaloboidea</taxon>
        <taxon>Cephalobidae</taxon>
        <taxon>Acrobeloides</taxon>
    </lineage>
</organism>
<accession>A0A914CYI6</accession>
<feature type="chain" id="PRO_5037424861" evidence="4">
    <location>
        <begin position="25"/>
        <end position="142"/>
    </location>
</feature>
<dbReference type="AlphaFoldDB" id="A0A914CYI6"/>
<proteinExistence type="inferred from homology"/>
<feature type="region of interest" description="Disordered" evidence="3">
    <location>
        <begin position="94"/>
        <end position="113"/>
    </location>
</feature>
<sequence>MFVNYFQLFGAILLFSMVVDLAVAERRYCGLALTKKLMAVCESTDCSQIEKSSSDDSHTDEISSRCCRFGCTTSHMEQFCCLSNTNGNVEQANTSTMASEETPFRPKKSSKKHSTEYFRNLKFKQMKRALEKWAKAELDSLA</sequence>
<dbReference type="Gene3D" id="1.10.100.10">
    <property type="entry name" value="Insulin-like"/>
    <property type="match status" value="1"/>
</dbReference>